<dbReference type="Pfam" id="PF05843">
    <property type="entry name" value="Suf"/>
    <property type="match status" value="1"/>
</dbReference>
<dbReference type="EMBL" id="UYRW01000877">
    <property type="protein sequence ID" value="VDK71795.1"/>
    <property type="molecule type" value="Genomic_DNA"/>
</dbReference>
<dbReference type="GO" id="GO:0003729">
    <property type="term" value="F:mRNA binding"/>
    <property type="evidence" value="ECO:0007669"/>
    <property type="project" value="TreeGrafter"/>
</dbReference>
<accession>A0A182E7W8</accession>
<dbReference type="GO" id="GO:0031124">
    <property type="term" value="P:mRNA 3'-end processing"/>
    <property type="evidence" value="ECO:0007669"/>
    <property type="project" value="InterPro"/>
</dbReference>
<dbReference type="InterPro" id="IPR008847">
    <property type="entry name" value="Suf"/>
</dbReference>
<protein>
    <submittedName>
        <fullName evidence="8">Suf domain-containing protein</fullName>
    </submittedName>
</protein>
<dbReference type="Gene3D" id="1.25.40.1040">
    <property type="match status" value="1"/>
</dbReference>
<gene>
    <name evidence="6" type="ORF">NOO_LOCUS4117</name>
</gene>
<reference evidence="8" key="1">
    <citation type="submission" date="2016-06" db="UniProtKB">
        <authorList>
            <consortium name="WormBaseParasite"/>
        </authorList>
    </citation>
    <scope>IDENTIFICATION</scope>
</reference>
<dbReference type="InterPro" id="IPR045243">
    <property type="entry name" value="Rna14-like"/>
</dbReference>
<feature type="compositionally biased region" description="Basic residues" evidence="4">
    <location>
        <begin position="960"/>
        <end position="970"/>
    </location>
</feature>
<evidence type="ECO:0000313" key="8">
    <source>
        <dbReference type="WBParaSite" id="nOo.2.0.1.t04117-RA"/>
    </source>
</evidence>
<feature type="region of interest" description="Disordered" evidence="4">
    <location>
        <begin position="923"/>
        <end position="970"/>
    </location>
</feature>
<sequence length="970" mass="111794">MRVFFYDGLFEDEKKGLFARKESLRISRKGEKRARGKVVQTLRESLWFNLVSMSSLSVVSPERRIELNPFDVDAWNLLLRESQARPIDQVRSFYEKLVTQFPNAGRYWKAYIDHELRGKNYENVESLFGRCLIHVLNIDLWKCYVFYVRETKGHLSSFREKMAQAYEFALDKIGLDMHSYSIYSDYLSFLKSAPTVGQYAENQRISAVRKVYQRGVVTPMVNIEQLWAEYCAYEKSVNATLAEKLIAERNKEYQVAKRISKSLEQVTRGLNRQAVSVPPRGTVAEMKQLDMWRKYIQWEKTNPLGTEEYAYFAKRVIYAYEQALLCLGYYPDMWYEAALFQQQAAAVLAEKGDVKLAATMNTDIIQLFERAIGGLLKESQLLFFAYADYEEERMKFDNVKKIYDRLLAIETADPTLAYIQLMKFVRRTEGVQYARAIFKRARQDSRCKFHIFVSSALMEYYCSKDTDIAMRVFDMGLKKYGDEPEYALAYVDFLSHLNEDNNTRVVFERILTSESMTPEKSIEIWDRYLEFESHVGDLSSILKVDQRRREALKEQYGEMQTLLLIDRYKFLDLVPCTNDQLSVAQLQVNFENSSSAVFLKFIQAMPRRRSYLSRLTRAAEVTRRLIANQAEEERALAKERNRQRMAQIRAKKVAKQHAARLQDVRLRARLRMVERRQREIADQRHARLHARLKIDERRQQGIVDQHQTELHTLQSHNSNHFASRYSPANDYSLNRIRMQRCVKFSKQSKKLGQGSSLIGRASGSGTASLSSNGAQTNGQTAVRQTASGSGPSVVMGGGVSLEISGYPRPDTDQMIPFKPKLNTNASYHPIPGGVFPPPAAAAQLMQILPPPYCFNGPFVSVDLLMDSLTKFSQNGPPSVDPKVKLENGSMFGMHRVEDIKKEFYQLLNTTTDPNIILASNEYQQQHSAATQRKRRAAGGRDSDSDEESAPRASGVVRDIYRRRMNQKVHE</sequence>
<dbReference type="GO" id="GO:0005634">
    <property type="term" value="C:nucleus"/>
    <property type="evidence" value="ECO:0007669"/>
    <property type="project" value="UniProtKB-SubCell"/>
</dbReference>
<dbReference type="PANTHER" id="PTHR19980">
    <property type="entry name" value="RNA CLEAVAGE STIMULATION FACTOR"/>
    <property type="match status" value="1"/>
</dbReference>
<dbReference type="OrthoDB" id="26282at2759"/>
<evidence type="ECO:0000313" key="6">
    <source>
        <dbReference type="EMBL" id="VDK71795.1"/>
    </source>
</evidence>
<feature type="region of interest" description="Disordered" evidence="4">
    <location>
        <begin position="752"/>
        <end position="793"/>
    </location>
</feature>
<dbReference type="InterPro" id="IPR011990">
    <property type="entry name" value="TPR-like_helical_dom_sf"/>
</dbReference>
<evidence type="ECO:0000256" key="4">
    <source>
        <dbReference type="SAM" id="MobiDB-lite"/>
    </source>
</evidence>
<feature type="domain" description="Suppressor of forked" evidence="5">
    <location>
        <begin position="60"/>
        <end position="581"/>
    </location>
</feature>
<dbReference type="PANTHER" id="PTHR19980:SF0">
    <property type="entry name" value="CLEAVAGE STIMULATION FACTOR SUBUNIT 3"/>
    <property type="match status" value="1"/>
</dbReference>
<evidence type="ECO:0000256" key="2">
    <source>
        <dbReference type="ARBA" id="ARBA00022737"/>
    </source>
</evidence>
<dbReference type="InterPro" id="IPR003107">
    <property type="entry name" value="HAT"/>
</dbReference>
<comment type="subcellular location">
    <subcellularLocation>
        <location evidence="1">Nucleus</location>
    </subcellularLocation>
</comment>
<feature type="compositionally biased region" description="Polar residues" evidence="4">
    <location>
        <begin position="763"/>
        <end position="786"/>
    </location>
</feature>
<reference evidence="6 7" key="2">
    <citation type="submission" date="2018-08" db="EMBL/GenBank/DDBJ databases">
        <authorList>
            <person name="Laetsch R D."/>
            <person name="Stevens L."/>
            <person name="Kumar S."/>
            <person name="Blaxter L. M."/>
        </authorList>
    </citation>
    <scope>NUCLEOTIDE SEQUENCE [LARGE SCALE GENOMIC DNA]</scope>
</reference>
<evidence type="ECO:0000313" key="7">
    <source>
        <dbReference type="Proteomes" id="UP000271087"/>
    </source>
</evidence>
<dbReference type="SUPFAM" id="SSF48452">
    <property type="entry name" value="TPR-like"/>
    <property type="match status" value="1"/>
</dbReference>
<dbReference type="WBParaSite" id="nOo.2.0.1.t04117-RA">
    <property type="protein sequence ID" value="nOo.2.0.1.t04117-RA"/>
    <property type="gene ID" value="nOo.2.0.1.g04117"/>
</dbReference>
<keyword evidence="2" id="KW-0677">Repeat</keyword>
<evidence type="ECO:0000259" key="5">
    <source>
        <dbReference type="Pfam" id="PF05843"/>
    </source>
</evidence>
<evidence type="ECO:0000256" key="3">
    <source>
        <dbReference type="ARBA" id="ARBA00023242"/>
    </source>
</evidence>
<proteinExistence type="predicted"/>
<dbReference type="Proteomes" id="UP000271087">
    <property type="component" value="Unassembled WGS sequence"/>
</dbReference>
<dbReference type="STRING" id="42157.A0A182E7W8"/>
<name>A0A182E7W8_ONCOC</name>
<dbReference type="AlphaFoldDB" id="A0A182E7W8"/>
<dbReference type="FunFam" id="1.25.40.1040:FF:000002">
    <property type="entry name" value="Cleavage stimulation factor subunit 3"/>
    <property type="match status" value="1"/>
</dbReference>
<evidence type="ECO:0000256" key="1">
    <source>
        <dbReference type="ARBA" id="ARBA00004123"/>
    </source>
</evidence>
<keyword evidence="7" id="KW-1185">Reference proteome</keyword>
<keyword evidence="3" id="KW-0539">Nucleus</keyword>
<dbReference type="SMART" id="SM00386">
    <property type="entry name" value="HAT"/>
    <property type="match status" value="10"/>
</dbReference>
<organism evidence="8">
    <name type="scientific">Onchocerca ochengi</name>
    <name type="common">Filarial nematode worm</name>
    <dbReference type="NCBI Taxonomy" id="42157"/>
    <lineage>
        <taxon>Eukaryota</taxon>
        <taxon>Metazoa</taxon>
        <taxon>Ecdysozoa</taxon>
        <taxon>Nematoda</taxon>
        <taxon>Chromadorea</taxon>
        <taxon>Rhabditida</taxon>
        <taxon>Spirurina</taxon>
        <taxon>Spiruromorpha</taxon>
        <taxon>Filarioidea</taxon>
        <taxon>Onchocercidae</taxon>
        <taxon>Onchocerca</taxon>
    </lineage>
</organism>